<name>A0A3B0Y232_9ZZZZ</name>
<keyword evidence="2" id="KW-0687">Ribonucleoprotein</keyword>
<keyword evidence="2" id="KW-0689">Ribosomal protein</keyword>
<dbReference type="NCBIfam" id="TIGR00702">
    <property type="entry name" value="YcaO-type kinase domain"/>
    <property type="match status" value="1"/>
</dbReference>
<dbReference type="AlphaFoldDB" id="A0A3B0Y232"/>
<evidence type="ECO:0000313" key="2">
    <source>
        <dbReference type="EMBL" id="VAW69462.1"/>
    </source>
</evidence>
<dbReference type="EMBL" id="UOFJ01000430">
    <property type="protein sequence ID" value="VAW69462.1"/>
    <property type="molecule type" value="Genomic_DNA"/>
</dbReference>
<gene>
    <name evidence="2" type="ORF">MNBD_GAMMA10-48</name>
</gene>
<keyword evidence="2" id="KW-0808">Transferase</keyword>
<feature type="domain" description="YcaO" evidence="1">
    <location>
        <begin position="61"/>
        <end position="406"/>
    </location>
</feature>
<sequence length="406" mass="45450">MSEKTFIIGKDRDLETTIESMQQKLLDLGIEIEEASWLNPVPNVYSVHIRDKDCGLMFTNGKGATAKACLASALGEYFERLSCNYFFADFYLGEAFAKGEFVHYPNEKWFSFENTLPEGLMDPTLWDFYDPERLLKPQNLIDTNSIGGAIGGAASGVGAEGRGICAVPYTRQRDGQPVYLPVSIIGNLYVSNGMSAGNTPNEARVQSLSEIFERYVKNKIIAEGICLPEIPQQVIDRFPGIKQSIEELQAHGYHLRIADASLGGKYPVISVTLINPRDGAVFASFGGHPCFEVAFERTVTELLQGRSLDQLDGFQPPSFDLDEVADHHNLEIHFIDSSGLIAYDFFKNKADYEFADWDHNTSTEDEFAYCCRIIHEMGFDIYISDYNHLNVYACRIIVPGMSDIYP</sequence>
<protein>
    <submittedName>
        <fullName evidence="2">Ribosomal protein S12p methylthiotransferase accessory factor YcaO</fullName>
    </submittedName>
</protein>
<dbReference type="GO" id="GO:0005840">
    <property type="term" value="C:ribosome"/>
    <property type="evidence" value="ECO:0007669"/>
    <property type="project" value="UniProtKB-KW"/>
</dbReference>
<feature type="non-terminal residue" evidence="2">
    <location>
        <position position="406"/>
    </location>
</feature>
<dbReference type="PROSITE" id="PS51664">
    <property type="entry name" value="YCAO"/>
    <property type="match status" value="1"/>
</dbReference>
<dbReference type="PANTHER" id="PTHR37809">
    <property type="entry name" value="RIBOSOMAL PROTEIN S12 METHYLTHIOTRANSFERASE ACCESSORY FACTOR YCAO"/>
    <property type="match status" value="1"/>
</dbReference>
<dbReference type="Pfam" id="PF02624">
    <property type="entry name" value="YcaO"/>
    <property type="match status" value="1"/>
</dbReference>
<proteinExistence type="predicted"/>
<dbReference type="Gene3D" id="3.30.1330.230">
    <property type="match status" value="1"/>
</dbReference>
<dbReference type="PANTHER" id="PTHR37809:SF1">
    <property type="entry name" value="RIBOSOMAL PROTEIN S12 METHYLTHIOTRANSFERASE ACCESSORY FACTOR YCAO"/>
    <property type="match status" value="1"/>
</dbReference>
<accession>A0A3B0Y232</accession>
<dbReference type="GO" id="GO:0016740">
    <property type="term" value="F:transferase activity"/>
    <property type="evidence" value="ECO:0007669"/>
    <property type="project" value="UniProtKB-KW"/>
</dbReference>
<evidence type="ECO:0000259" key="1">
    <source>
        <dbReference type="PROSITE" id="PS51664"/>
    </source>
</evidence>
<reference evidence="2" key="1">
    <citation type="submission" date="2018-06" db="EMBL/GenBank/DDBJ databases">
        <authorList>
            <person name="Zhirakovskaya E."/>
        </authorList>
    </citation>
    <scope>NUCLEOTIDE SEQUENCE</scope>
</reference>
<organism evidence="2">
    <name type="scientific">hydrothermal vent metagenome</name>
    <dbReference type="NCBI Taxonomy" id="652676"/>
    <lineage>
        <taxon>unclassified sequences</taxon>
        <taxon>metagenomes</taxon>
        <taxon>ecological metagenomes</taxon>
    </lineage>
</organism>
<dbReference type="InterPro" id="IPR003776">
    <property type="entry name" value="YcaO-like_dom"/>
</dbReference>